<dbReference type="NCBIfam" id="TIGR01409">
    <property type="entry name" value="TAT_signal_seq"/>
    <property type="match status" value="1"/>
</dbReference>
<dbReference type="InterPro" id="IPR007173">
    <property type="entry name" value="ALO_C"/>
</dbReference>
<keyword evidence="3" id="KW-0560">Oxidoreductase</keyword>
<keyword evidence="2" id="KW-0285">Flavoprotein</keyword>
<dbReference type="GO" id="GO:0003885">
    <property type="term" value="F:D-arabinono-1,4-lactone oxidase activity"/>
    <property type="evidence" value="ECO:0007669"/>
    <property type="project" value="InterPro"/>
</dbReference>
<evidence type="ECO:0000313" key="5">
    <source>
        <dbReference type="EMBL" id="CCK77819.1"/>
    </source>
</evidence>
<dbReference type="PATRIC" id="fig|698738.3.peg.3790"/>
<dbReference type="HOGENOM" id="CLU_003896_4_3_6"/>
<dbReference type="InterPro" id="IPR006311">
    <property type="entry name" value="TAT_signal"/>
</dbReference>
<dbReference type="InterPro" id="IPR016166">
    <property type="entry name" value="FAD-bd_PCMH"/>
</dbReference>
<dbReference type="Gene3D" id="3.30.43.10">
    <property type="entry name" value="Uridine Diphospho-n-acetylenolpyruvylglucosamine Reductase, domain 2"/>
    <property type="match status" value="1"/>
</dbReference>
<dbReference type="InterPro" id="IPR036318">
    <property type="entry name" value="FAD-bd_PCMH-like_sf"/>
</dbReference>
<dbReference type="PROSITE" id="PS51257">
    <property type="entry name" value="PROKAR_LIPOPROTEIN"/>
    <property type="match status" value="1"/>
</dbReference>
<dbReference type="InterPro" id="IPR006094">
    <property type="entry name" value="Oxid_FAD_bind_N"/>
</dbReference>
<dbReference type="Pfam" id="PF04030">
    <property type="entry name" value="ALO"/>
    <property type="match status" value="1"/>
</dbReference>
<dbReference type="Gene3D" id="3.30.465.10">
    <property type="match status" value="1"/>
</dbReference>
<proteinExistence type="predicted"/>
<dbReference type="OrthoDB" id="9800184at2"/>
<dbReference type="Gene3D" id="1.10.45.10">
    <property type="entry name" value="Vanillyl-alcohol Oxidase, Chain A, domain 4"/>
    <property type="match status" value="1"/>
</dbReference>
<dbReference type="PROSITE" id="PS51318">
    <property type="entry name" value="TAT"/>
    <property type="match status" value="1"/>
</dbReference>
<feature type="domain" description="FAD-binding PCMH-type" evidence="4">
    <location>
        <begin position="57"/>
        <end position="224"/>
    </location>
</feature>
<gene>
    <name evidence="5" type="ORF">OLEAN_C36430</name>
</gene>
<dbReference type="Gene3D" id="3.30.70.2520">
    <property type="match status" value="1"/>
</dbReference>
<dbReference type="KEGG" id="oai:OLEAN_C36430"/>
<dbReference type="EMBL" id="FO203512">
    <property type="protein sequence ID" value="CCK77819.1"/>
    <property type="molecule type" value="Genomic_DNA"/>
</dbReference>
<dbReference type="PROSITE" id="PS51387">
    <property type="entry name" value="FAD_PCMH"/>
    <property type="match status" value="1"/>
</dbReference>
<protein>
    <submittedName>
        <fullName evidence="5">FAD-linked oxidoreductase</fullName>
    </submittedName>
</protein>
<accession>R4YV97</accession>
<dbReference type="InterPro" id="IPR016167">
    <property type="entry name" value="FAD-bd_PCMH_sub1"/>
</dbReference>
<dbReference type="PIRSF" id="PIRSF000136">
    <property type="entry name" value="LGO_GLO"/>
    <property type="match status" value="1"/>
</dbReference>
<keyword evidence="6" id="KW-1185">Reference proteome</keyword>
<name>R4YV97_OLEAN</name>
<dbReference type="PANTHER" id="PTHR43762">
    <property type="entry name" value="L-GULONOLACTONE OXIDASE"/>
    <property type="match status" value="1"/>
</dbReference>
<dbReference type="SUPFAM" id="SSF56176">
    <property type="entry name" value="FAD-binding/transporter-associated domain-like"/>
    <property type="match status" value="1"/>
</dbReference>
<evidence type="ECO:0000256" key="2">
    <source>
        <dbReference type="ARBA" id="ARBA00022827"/>
    </source>
</evidence>
<evidence type="ECO:0000259" key="4">
    <source>
        <dbReference type="PROSITE" id="PS51387"/>
    </source>
</evidence>
<organism evidence="5 6">
    <name type="scientific">Oleispira antarctica RB-8</name>
    <dbReference type="NCBI Taxonomy" id="698738"/>
    <lineage>
        <taxon>Bacteria</taxon>
        <taxon>Pseudomonadati</taxon>
        <taxon>Pseudomonadota</taxon>
        <taxon>Gammaproteobacteria</taxon>
        <taxon>Oceanospirillales</taxon>
        <taxon>Oceanospirillaceae</taxon>
        <taxon>Oleispira</taxon>
    </lineage>
</organism>
<dbReference type="GO" id="GO:0016020">
    <property type="term" value="C:membrane"/>
    <property type="evidence" value="ECO:0007669"/>
    <property type="project" value="InterPro"/>
</dbReference>
<dbReference type="STRING" id="698738.OLEAN_C36430"/>
<dbReference type="NCBIfam" id="TIGR01679">
    <property type="entry name" value="bact_FAD_ox"/>
    <property type="match status" value="1"/>
</dbReference>
<dbReference type="Proteomes" id="UP000032749">
    <property type="component" value="Chromosome"/>
</dbReference>
<keyword evidence="1" id="KW-0732">Signal</keyword>
<dbReference type="InterPro" id="IPR016171">
    <property type="entry name" value="Vanillyl_alc_oxidase_C-sub2"/>
</dbReference>
<dbReference type="InterPro" id="IPR019546">
    <property type="entry name" value="TAT_signal_bac_arc"/>
</dbReference>
<sequence>MDIKQLKLSRRHALKAAGAGIIAGAAGSSGCSNAPEKALGPQPIDGIMPWSNWSGNQVSYPAERARPRNIEALVSLLKETDGKIRAVGAGHSFSALVPTDETLLSMARFRGISHINQDTKEVTVGAGTRLAALGDDLWDNDLGMINMPDVNTQTLAGAIATSTHGTGQEFGSLSHFVTALTLVTANGEILKCSATENKDVFDAARCNIGSLGIITDITIQVRDTYYLKERSEMFPMDEAFERMEKLGLEKRRFEAYGLPHANHILLIEFEEVSKEEADAKQGEVVSGDAYETFRTLADVIEMMPFLRGAVMNIAPRTVGVEERYGPWNKIFGNVRDMRFNEMEYTVPAEDGLACFREVLETIKEKDIDIIFPIEYRYVGEDDIWLSQFYQRPGAAISVHNFHDKPYLPYFAEMEAIFDRYQGRPHWGKIHTKTAQDFAELYPQWDAFKAVRQRLDPTRRFINEHLDKIFPVTS</sequence>
<evidence type="ECO:0000256" key="1">
    <source>
        <dbReference type="ARBA" id="ARBA00022729"/>
    </source>
</evidence>
<dbReference type="GO" id="GO:0071949">
    <property type="term" value="F:FAD binding"/>
    <property type="evidence" value="ECO:0007669"/>
    <property type="project" value="InterPro"/>
</dbReference>
<dbReference type="PANTHER" id="PTHR43762:SF1">
    <property type="entry name" value="D-ARABINONO-1,4-LACTONE OXIDASE"/>
    <property type="match status" value="1"/>
</dbReference>
<evidence type="ECO:0000313" key="6">
    <source>
        <dbReference type="Proteomes" id="UP000032749"/>
    </source>
</evidence>
<dbReference type="InterPro" id="IPR010031">
    <property type="entry name" value="FAD_lactone_oxidase-like"/>
</dbReference>
<reference evidence="5 6" key="1">
    <citation type="journal article" date="2013" name="Nat. Commun.">
        <title>Genome sequence and functional genomic analysis of the oil-degrading bacterium Oleispira antarctica.</title>
        <authorList>
            <person name="Kube M."/>
            <person name="Chernikova T.N."/>
            <person name="Al-Ramahi Y."/>
            <person name="Beloqui A."/>
            <person name="Lopez-Cortez N."/>
            <person name="Guazzaroni M.E."/>
            <person name="Heipieper H.J."/>
            <person name="Klages S."/>
            <person name="Kotsyurbenko O.R."/>
            <person name="Langer I."/>
            <person name="Nechitaylo T.Y."/>
            <person name="Lunsdorf H."/>
            <person name="Fernandez M."/>
            <person name="Juarez S."/>
            <person name="Ciordia S."/>
            <person name="Singer A."/>
            <person name="Kagan O."/>
            <person name="Egorova O."/>
            <person name="Petit P.A."/>
            <person name="Stogios P."/>
            <person name="Kim Y."/>
            <person name="Tchigvintsev A."/>
            <person name="Flick R."/>
            <person name="Denaro R."/>
            <person name="Genovese M."/>
            <person name="Albar J.P."/>
            <person name="Reva O.N."/>
            <person name="Martinez-Gomariz M."/>
            <person name="Tran H."/>
            <person name="Ferrer M."/>
            <person name="Savchenko A."/>
            <person name="Yakunin A.F."/>
            <person name="Yakimov M.M."/>
            <person name="Golyshina O.V."/>
            <person name="Reinhardt R."/>
            <person name="Golyshin P.N."/>
        </authorList>
    </citation>
    <scope>NUCLEOTIDE SEQUENCE [LARGE SCALE GENOMIC DNA]</scope>
</reference>
<dbReference type="AlphaFoldDB" id="R4YV97"/>
<keyword evidence="2" id="KW-0274">FAD</keyword>
<dbReference type="InterPro" id="IPR016169">
    <property type="entry name" value="FAD-bd_PCMH_sub2"/>
</dbReference>
<dbReference type="Pfam" id="PF01565">
    <property type="entry name" value="FAD_binding_4"/>
    <property type="match status" value="1"/>
</dbReference>
<evidence type="ECO:0000256" key="3">
    <source>
        <dbReference type="ARBA" id="ARBA00023002"/>
    </source>
</evidence>